<name>A0ABM1Z2D2_AEDAL</name>
<dbReference type="Proteomes" id="UP000069940">
    <property type="component" value="Unassembled WGS sequence"/>
</dbReference>
<keyword evidence="3" id="KW-1185">Reference proteome</keyword>
<protein>
    <recommendedName>
        <fullName evidence="1">PiggyBac transposable element-derived protein domain-containing protein</fullName>
    </recommendedName>
</protein>
<organism evidence="2 3">
    <name type="scientific">Aedes albopictus</name>
    <name type="common">Asian tiger mosquito</name>
    <name type="synonym">Stegomyia albopicta</name>
    <dbReference type="NCBI Taxonomy" id="7160"/>
    <lineage>
        <taxon>Eukaryota</taxon>
        <taxon>Metazoa</taxon>
        <taxon>Ecdysozoa</taxon>
        <taxon>Arthropoda</taxon>
        <taxon>Hexapoda</taxon>
        <taxon>Insecta</taxon>
        <taxon>Pterygota</taxon>
        <taxon>Neoptera</taxon>
        <taxon>Endopterygota</taxon>
        <taxon>Diptera</taxon>
        <taxon>Nematocera</taxon>
        <taxon>Culicoidea</taxon>
        <taxon>Culicidae</taxon>
        <taxon>Culicinae</taxon>
        <taxon>Aedini</taxon>
        <taxon>Aedes</taxon>
        <taxon>Stegomyia</taxon>
    </lineage>
</organism>
<reference evidence="2" key="2">
    <citation type="submission" date="2025-05" db="UniProtKB">
        <authorList>
            <consortium name="EnsemblMetazoa"/>
        </authorList>
    </citation>
    <scope>IDENTIFICATION</scope>
    <source>
        <strain evidence="2">Foshan</strain>
    </source>
</reference>
<dbReference type="GeneID" id="115268287"/>
<dbReference type="PANTHER" id="PTHR46599">
    <property type="entry name" value="PIGGYBAC TRANSPOSABLE ELEMENT-DERIVED PROTEIN 4"/>
    <property type="match status" value="1"/>
</dbReference>
<dbReference type="Pfam" id="PF13843">
    <property type="entry name" value="DDE_Tnp_1_7"/>
    <property type="match status" value="1"/>
</dbReference>
<evidence type="ECO:0000313" key="3">
    <source>
        <dbReference type="Proteomes" id="UP000069940"/>
    </source>
</evidence>
<accession>A0ABM1Z2D2</accession>
<reference evidence="3" key="1">
    <citation type="journal article" date="2015" name="Proc. Natl. Acad. Sci. U.S.A.">
        <title>Genome sequence of the Asian Tiger mosquito, Aedes albopictus, reveals insights into its biology, genetics, and evolution.</title>
        <authorList>
            <person name="Chen X.G."/>
            <person name="Jiang X."/>
            <person name="Gu J."/>
            <person name="Xu M."/>
            <person name="Wu Y."/>
            <person name="Deng Y."/>
            <person name="Zhang C."/>
            <person name="Bonizzoni M."/>
            <person name="Dermauw W."/>
            <person name="Vontas J."/>
            <person name="Armbruster P."/>
            <person name="Huang X."/>
            <person name="Yang Y."/>
            <person name="Zhang H."/>
            <person name="He W."/>
            <person name="Peng H."/>
            <person name="Liu Y."/>
            <person name="Wu K."/>
            <person name="Chen J."/>
            <person name="Lirakis M."/>
            <person name="Topalis P."/>
            <person name="Van Leeuwen T."/>
            <person name="Hall A.B."/>
            <person name="Jiang X."/>
            <person name="Thorpe C."/>
            <person name="Mueller R.L."/>
            <person name="Sun C."/>
            <person name="Waterhouse R.M."/>
            <person name="Yan G."/>
            <person name="Tu Z.J."/>
            <person name="Fang X."/>
            <person name="James A.A."/>
        </authorList>
    </citation>
    <scope>NUCLEOTIDE SEQUENCE [LARGE SCALE GENOMIC DNA]</scope>
    <source>
        <strain evidence="3">Foshan</strain>
    </source>
</reference>
<sequence>MFALDGLSGHVPFRVYMKSKPGKYGVKFWCCSCVDCQYISNFQIYTGKKGGTPEKGQGKRVVLDLLQPFLNSWREVTTDNFFTSRELAEDLWKQKTLITGTLRQNKPDLPAEFVSVKGREQNSVLVGYNNHCAVTSFVEGKKSKPVVVLTTNHEATEKSSNKPAIVIHYNKTKGAVDTGDFVTRNTNCSRKTRVWSKKVMMEIINIACLNGSCVYRKVFAPENHLWRSEFLKRLCNELIQENVVIRSENRYIGSNMKKSLKDFSSQMAVYNKRDKCCSSSKSLRKCVKCKQKLCLKRGKVIKIIICVNCRRRHSQTFRVQTVNLKRKRCELCKRDRKTMTTCSYCAVFVYGNCSRTTQAFICHKCKA</sequence>
<evidence type="ECO:0000313" key="2">
    <source>
        <dbReference type="EnsemblMetazoa" id="AALFPA23_014343.P20846"/>
    </source>
</evidence>
<feature type="domain" description="PiggyBac transposable element-derived protein" evidence="1">
    <location>
        <begin position="8"/>
        <end position="210"/>
    </location>
</feature>
<dbReference type="RefSeq" id="XP_062711959.1">
    <property type="nucleotide sequence ID" value="XM_062855975.1"/>
</dbReference>
<dbReference type="InterPro" id="IPR029526">
    <property type="entry name" value="PGBD"/>
</dbReference>
<dbReference type="EnsemblMetazoa" id="AALFPA23_014343.R20846">
    <property type="protein sequence ID" value="AALFPA23_014343.P20846"/>
    <property type="gene ID" value="AALFPA23_014343"/>
</dbReference>
<proteinExistence type="predicted"/>
<evidence type="ECO:0000259" key="1">
    <source>
        <dbReference type="Pfam" id="PF13843"/>
    </source>
</evidence>
<dbReference type="PANTHER" id="PTHR46599:SF6">
    <property type="entry name" value="DUAL SPECIFICITY PHOSPHATASE 26"/>
    <property type="match status" value="1"/>
</dbReference>